<dbReference type="Pfam" id="PF17963">
    <property type="entry name" value="Big_9"/>
    <property type="match status" value="4"/>
</dbReference>
<feature type="domain" description="DUF4114" evidence="2">
    <location>
        <begin position="588"/>
        <end position="650"/>
    </location>
</feature>
<dbReference type="GO" id="GO:0005509">
    <property type="term" value="F:calcium ion binding"/>
    <property type="evidence" value="ECO:0007669"/>
    <property type="project" value="InterPro"/>
</dbReference>
<dbReference type="NCBIfam" id="NF012211">
    <property type="entry name" value="tand_rpt_95"/>
    <property type="match status" value="4"/>
</dbReference>
<dbReference type="OrthoDB" id="462884at2"/>
<dbReference type="AlphaFoldDB" id="A0A1Z4LJA6"/>
<accession>A0A1Z4LJA6</accession>
<protein>
    <recommendedName>
        <fullName evidence="2">DUF4114 domain-containing protein</fullName>
    </recommendedName>
</protein>
<dbReference type="Gene3D" id="2.60.40.2810">
    <property type="match status" value="2"/>
</dbReference>
<dbReference type="Pfam" id="PF13448">
    <property type="entry name" value="DUF4114"/>
    <property type="match status" value="1"/>
</dbReference>
<dbReference type="InterPro" id="IPR025193">
    <property type="entry name" value="DUF4114"/>
</dbReference>
<evidence type="ECO:0000256" key="1">
    <source>
        <dbReference type="SAM" id="MobiDB-lite"/>
    </source>
</evidence>
<proteinExistence type="predicted"/>
<dbReference type="PANTHER" id="PTHR34720">
    <property type="entry name" value="MICROCYSTIN DEPENDENT PROTEIN"/>
    <property type="match status" value="1"/>
</dbReference>
<feature type="compositionally biased region" description="Polar residues" evidence="1">
    <location>
        <begin position="20"/>
        <end position="37"/>
    </location>
</feature>
<name>A0A1Z4LJA6_9CYAN</name>
<dbReference type="InterPro" id="IPR015919">
    <property type="entry name" value="Cadherin-like_sf"/>
</dbReference>
<dbReference type="SUPFAM" id="SSF49313">
    <property type="entry name" value="Cadherin-like"/>
    <property type="match status" value="1"/>
</dbReference>
<keyword evidence="4" id="KW-1185">Reference proteome</keyword>
<gene>
    <name evidence="3" type="ORF">NIES267_07880</name>
</gene>
<dbReference type="PANTHER" id="PTHR34720:SF9">
    <property type="entry name" value="BLR4714 PROTEIN"/>
    <property type="match status" value="1"/>
</dbReference>
<sequence length="652" mass="67267">MATEINQTPEQREEELQSPVVPQQTSNTPPVAQNDTYTANSGEALTVDVASGVLTNDTDAEGSNLSATVVENPTNGSYTFRSDGSFTYTSLDGFSGTDSFAYTVSDGELTSEPATVEINVEAGDNTAPVAENDSYTVASGEALTVDVASGVLANDTDAEGNTLNATVTSNPTNGGYNFASDGSFTYTPLEGFSGTDSFTYTVSDGLSTSEPATVEINVEAPPEGSNTAPVTQDDSYTIAAGEVLNVDVASGILANDTDAEGNTLTPTLGDSPDSGGLTFNGDGSFTYTPLEGFNGTDSFTYTVSDGELTSESATVQINVGSLTNTAPVAQNDTYTTPEGEALTVDAASGVLANDTDAEGNRLSATVVSNPTNGGYNFTSDGSFTYTPLEGFNGTDSFTYTVSDGELTSEPATVQINVGEVTEPEPTPTPEPTPETDAGTNGVVNVVFDAAEDNSVNSLIFDTTPTPDGTNIVARLTDDTLDLGSDAAFDNLVGFYEIADANGSIDTNGDGIGDVLPGQEGYALAAIENRVDNFVMEAGGSGEEEENTSVEEFGTVILEGGTLYSPFIIANGGDLGFDGFVESEGGEGNTFNNPAESIDDPVAYFGFTSANPDGVSHLQARGNNTFGFEDLPANLGVSDNDFNDAVFGFDFSQ</sequence>
<reference evidence="3 4" key="1">
    <citation type="submission" date="2017-06" db="EMBL/GenBank/DDBJ databases">
        <title>Genome sequencing of cyanobaciteial culture collection at National Institute for Environmental Studies (NIES).</title>
        <authorList>
            <person name="Hirose Y."/>
            <person name="Shimura Y."/>
            <person name="Fujisawa T."/>
            <person name="Nakamura Y."/>
            <person name="Kawachi M."/>
        </authorList>
    </citation>
    <scope>NUCLEOTIDE SEQUENCE [LARGE SCALE GENOMIC DNA]</scope>
    <source>
        <strain evidence="3 4">NIES-267</strain>
    </source>
</reference>
<dbReference type="Proteomes" id="UP000218418">
    <property type="component" value="Chromosome"/>
</dbReference>
<dbReference type="Gene3D" id="2.60.40.3440">
    <property type="match status" value="2"/>
</dbReference>
<feature type="region of interest" description="Disordered" evidence="1">
    <location>
        <begin position="1"/>
        <end position="37"/>
    </location>
</feature>
<evidence type="ECO:0000259" key="2">
    <source>
        <dbReference type="Pfam" id="PF13448"/>
    </source>
</evidence>
<dbReference type="EMBL" id="AP018227">
    <property type="protein sequence ID" value="BAY81312.1"/>
    <property type="molecule type" value="Genomic_DNA"/>
</dbReference>
<dbReference type="GO" id="GO:0016020">
    <property type="term" value="C:membrane"/>
    <property type="evidence" value="ECO:0007669"/>
    <property type="project" value="InterPro"/>
</dbReference>
<evidence type="ECO:0000313" key="3">
    <source>
        <dbReference type="EMBL" id="BAY81312.1"/>
    </source>
</evidence>
<organism evidence="3 4">
    <name type="scientific">Calothrix parasitica NIES-267</name>
    <dbReference type="NCBI Taxonomy" id="1973488"/>
    <lineage>
        <taxon>Bacteria</taxon>
        <taxon>Bacillati</taxon>
        <taxon>Cyanobacteriota</taxon>
        <taxon>Cyanophyceae</taxon>
        <taxon>Nostocales</taxon>
        <taxon>Calotrichaceae</taxon>
        <taxon>Calothrix</taxon>
    </lineage>
</organism>
<evidence type="ECO:0000313" key="4">
    <source>
        <dbReference type="Proteomes" id="UP000218418"/>
    </source>
</evidence>